<keyword evidence="2 3" id="KW-0802">TPR repeat</keyword>
<dbReference type="PANTHER" id="PTHR44227:SF3">
    <property type="entry name" value="PROTEIN O-MANNOSYL-TRANSFERASE TMTC4"/>
    <property type="match status" value="1"/>
</dbReference>
<dbReference type="Gene3D" id="1.25.40.10">
    <property type="entry name" value="Tetratricopeptide repeat domain"/>
    <property type="match status" value="1"/>
</dbReference>
<keyword evidence="4" id="KW-0472">Membrane</keyword>
<feature type="transmembrane region" description="Helical" evidence="4">
    <location>
        <begin position="457"/>
        <end position="475"/>
    </location>
</feature>
<dbReference type="SUPFAM" id="SSF48452">
    <property type="entry name" value="TPR-like"/>
    <property type="match status" value="1"/>
</dbReference>
<feature type="transmembrane region" description="Helical" evidence="4">
    <location>
        <begin position="324"/>
        <end position="342"/>
    </location>
</feature>
<keyword evidence="7" id="KW-1185">Reference proteome</keyword>
<dbReference type="PROSITE" id="PS50005">
    <property type="entry name" value="TPR"/>
    <property type="match status" value="1"/>
</dbReference>
<evidence type="ECO:0000256" key="1">
    <source>
        <dbReference type="ARBA" id="ARBA00022737"/>
    </source>
</evidence>
<comment type="caution">
    <text evidence="6">The sequence shown here is derived from an EMBL/GenBank/DDBJ whole genome shotgun (WGS) entry which is preliminary data.</text>
</comment>
<keyword evidence="1" id="KW-0677">Repeat</keyword>
<proteinExistence type="predicted"/>
<feature type="transmembrane region" description="Helical" evidence="4">
    <location>
        <begin position="567"/>
        <end position="586"/>
    </location>
</feature>
<dbReference type="InterPro" id="IPR052346">
    <property type="entry name" value="O-mannosyl-transferase_TMTC"/>
</dbReference>
<feature type="transmembrane region" description="Helical" evidence="4">
    <location>
        <begin position="288"/>
        <end position="317"/>
    </location>
</feature>
<feature type="transmembrane region" description="Helical" evidence="4">
    <location>
        <begin position="29"/>
        <end position="49"/>
    </location>
</feature>
<dbReference type="AlphaFoldDB" id="A0A8J6P771"/>
<feature type="repeat" description="TPR" evidence="3">
    <location>
        <begin position="739"/>
        <end position="772"/>
    </location>
</feature>
<dbReference type="Pfam" id="PF13231">
    <property type="entry name" value="PMT_2"/>
    <property type="match status" value="1"/>
</dbReference>
<feature type="transmembrane region" description="Helical" evidence="4">
    <location>
        <begin position="193"/>
        <end position="223"/>
    </location>
</feature>
<feature type="transmembrane region" description="Helical" evidence="4">
    <location>
        <begin position="592"/>
        <end position="614"/>
    </location>
</feature>
<keyword evidence="4" id="KW-1133">Transmembrane helix</keyword>
<evidence type="ECO:0000256" key="4">
    <source>
        <dbReference type="SAM" id="Phobius"/>
    </source>
</evidence>
<gene>
    <name evidence="6" type="ORF">H9Y05_01470</name>
</gene>
<dbReference type="EMBL" id="JACVEL010000001">
    <property type="protein sequence ID" value="MBC9811131.1"/>
    <property type="molecule type" value="Genomic_DNA"/>
</dbReference>
<feature type="domain" description="Glycosyltransferase RgtA/B/C/D-like" evidence="5">
    <location>
        <begin position="91"/>
        <end position="241"/>
    </location>
</feature>
<accession>A0A8J6P771</accession>
<feature type="transmembrane region" description="Helical" evidence="4">
    <location>
        <begin position="370"/>
        <end position="386"/>
    </location>
</feature>
<dbReference type="PANTHER" id="PTHR44227">
    <property type="match status" value="1"/>
</dbReference>
<name>A0A8J6P771_9FLAO</name>
<protein>
    <submittedName>
        <fullName evidence="6">Glycosyltransferase family 39 protein</fullName>
    </submittedName>
</protein>
<keyword evidence="4" id="KW-0812">Transmembrane</keyword>
<evidence type="ECO:0000313" key="6">
    <source>
        <dbReference type="EMBL" id="MBC9811131.1"/>
    </source>
</evidence>
<feature type="transmembrane region" description="Helical" evidence="4">
    <location>
        <begin position="112"/>
        <end position="131"/>
    </location>
</feature>
<feature type="transmembrane region" description="Helical" evidence="4">
    <location>
        <begin position="255"/>
        <end position="276"/>
    </location>
</feature>
<dbReference type="InterPro" id="IPR038731">
    <property type="entry name" value="RgtA/B/C-like"/>
</dbReference>
<evidence type="ECO:0000256" key="2">
    <source>
        <dbReference type="ARBA" id="ARBA00022803"/>
    </source>
</evidence>
<feature type="transmembrane region" description="Helical" evidence="4">
    <location>
        <begin position="138"/>
        <end position="156"/>
    </location>
</feature>
<feature type="transmembrane region" description="Helical" evidence="4">
    <location>
        <begin position="415"/>
        <end position="445"/>
    </location>
</feature>
<evidence type="ECO:0000259" key="5">
    <source>
        <dbReference type="Pfam" id="PF13231"/>
    </source>
</evidence>
<dbReference type="RefSeq" id="WP_216713305.1">
    <property type="nucleotide sequence ID" value="NZ_JACVEL010000001.1"/>
</dbReference>
<feature type="transmembrane region" description="Helical" evidence="4">
    <location>
        <begin position="651"/>
        <end position="669"/>
    </location>
</feature>
<dbReference type="InterPro" id="IPR019734">
    <property type="entry name" value="TPR_rpt"/>
</dbReference>
<organism evidence="6 7">
    <name type="scientific">Taishania pollutisoli</name>
    <dbReference type="NCBI Taxonomy" id="2766479"/>
    <lineage>
        <taxon>Bacteria</taxon>
        <taxon>Pseudomonadati</taxon>
        <taxon>Bacteroidota</taxon>
        <taxon>Flavobacteriia</taxon>
        <taxon>Flavobacteriales</taxon>
        <taxon>Crocinitomicaceae</taxon>
        <taxon>Taishania</taxon>
    </lineage>
</organism>
<feature type="transmembrane region" description="Helical" evidence="4">
    <location>
        <begin position="392"/>
        <end position="408"/>
    </location>
</feature>
<dbReference type="InterPro" id="IPR011990">
    <property type="entry name" value="TPR-like_helical_dom_sf"/>
</dbReference>
<dbReference type="SMART" id="SM00028">
    <property type="entry name" value="TPR"/>
    <property type="match status" value="2"/>
</dbReference>
<reference evidence="6" key="1">
    <citation type="submission" date="2020-09" db="EMBL/GenBank/DDBJ databases">
        <title>Taishania pollutisoli gen. nov., sp. nov., Isolated from Tetrabromobisphenol A-Contaminated Soil.</title>
        <authorList>
            <person name="Chen Q."/>
        </authorList>
    </citation>
    <scope>NUCLEOTIDE SEQUENCE</scope>
    <source>
        <strain evidence="6">CZZ-1</strain>
    </source>
</reference>
<dbReference type="Proteomes" id="UP000652681">
    <property type="component" value="Unassembled WGS sequence"/>
</dbReference>
<evidence type="ECO:0000313" key="7">
    <source>
        <dbReference type="Proteomes" id="UP000652681"/>
    </source>
</evidence>
<evidence type="ECO:0000256" key="3">
    <source>
        <dbReference type="PROSITE-ProRule" id="PRU00339"/>
    </source>
</evidence>
<sequence length="854" mass="96821">MATKQKVKQNQQEAVSAQIGQPVTSLKKYYYLFGLLTFFLFANTLGNGYNMDDGMVTRNHPLTSKGLSAISEIFTSPYYSDAMGYAYGYRPMVHLSFALEHDLFGEKPGAGHFINVILFALSVVLFFKLLVKMLGEKNVLFAGIATLLFAVHPIHTEVVASLKNRDEILAFLFVIWSALSLHKYLIKNSWFSILTAFILFSCAMLSKKSVYPMAFILPIAILLLKDISIKQLIILSAVLIIPAAIIGAELKWDRTILMMVIPISLIFISYFVKNFLVSENKTPQKNSFLYILLIGVIVLLSVYTSVFFMIISIPLFFLLLKTNFQYGITTMIVTLIGLDFLWSSNYELQLLAMLSGIATCIHLTIKEKTVPAFWVSAAALSVAYFLYHHHDIGNIVLIVHFIILSSILQKKPIIGLIITGATILAALIISGLPVYNVYIFIYSLTWYLSHVTKNNRWIYSSPFIGLCISLSVIWYQQFQQRNELPVQLAESTSVKEQEQPSTANFLKEGRQLLYAENTLVAPHTQSEKMATGFLTLGEYIRLHSFPKELSFYYGYAKIKTVDFKHPMVLISIVVHLFLIFLAIWQIRKRPLITVGIMWYLMSILLFSNWVELVAGMVGERLAFTASAGFCIVIAGIIYWINPDFNTRKPGIIGAVLGIVIVLFAARTFVRNINWKDTLTLMSHDIRHLENSAQANNLYAMTLMSNSMTEKQLTPSQKLEMQQTAVAHYDKATQLWPDFFNAYIDKGRATMITKDYDEGIRALKKAIEIDPDNTLPYYILLEITELKGDYNEYLRSAQELFKLQPNDHAYGVVARGYFLLKNYPKSKEILVEGLKQYPDSGILINNLAIVNEKVK</sequence>
<feature type="transmembrane region" description="Helical" evidence="4">
    <location>
        <begin position="229"/>
        <end position="248"/>
    </location>
</feature>
<feature type="transmembrane region" description="Helical" evidence="4">
    <location>
        <begin position="621"/>
        <end position="639"/>
    </location>
</feature>